<feature type="domain" description="BTB" evidence="1">
    <location>
        <begin position="28"/>
        <end position="90"/>
    </location>
</feature>
<name>A0A914XYB6_9BILA</name>
<dbReference type="PROSITE" id="PS50097">
    <property type="entry name" value="BTB"/>
    <property type="match status" value="1"/>
</dbReference>
<reference evidence="3" key="1">
    <citation type="submission" date="2022-11" db="UniProtKB">
        <authorList>
            <consortium name="WormBaseParasite"/>
        </authorList>
    </citation>
    <scope>IDENTIFICATION</scope>
</reference>
<protein>
    <submittedName>
        <fullName evidence="3">BTB domain-containing protein</fullName>
    </submittedName>
</protein>
<sequence length="90" mass="10935">MNEPHFNMIMQLERHQIFDEQNTENGYFDVEFEIENRKLYAHRIILAPASNVFRAMFSKVWSDQPLTNKITAYKFKTFKNFFDIYLYGKL</sequence>
<dbReference type="Proteomes" id="UP000887577">
    <property type="component" value="Unplaced"/>
</dbReference>
<keyword evidence="2" id="KW-1185">Reference proteome</keyword>
<dbReference type="SUPFAM" id="SSF54695">
    <property type="entry name" value="POZ domain"/>
    <property type="match status" value="1"/>
</dbReference>
<evidence type="ECO:0000259" key="1">
    <source>
        <dbReference type="PROSITE" id="PS50097"/>
    </source>
</evidence>
<evidence type="ECO:0000313" key="2">
    <source>
        <dbReference type="Proteomes" id="UP000887577"/>
    </source>
</evidence>
<evidence type="ECO:0000313" key="3">
    <source>
        <dbReference type="WBParaSite" id="PSU_v2.g12946.t1"/>
    </source>
</evidence>
<dbReference type="Pfam" id="PF00651">
    <property type="entry name" value="BTB"/>
    <property type="match status" value="1"/>
</dbReference>
<dbReference type="InterPro" id="IPR000210">
    <property type="entry name" value="BTB/POZ_dom"/>
</dbReference>
<accession>A0A914XYB6</accession>
<dbReference type="Gene3D" id="3.30.710.10">
    <property type="entry name" value="Potassium Channel Kv1.1, Chain A"/>
    <property type="match status" value="1"/>
</dbReference>
<dbReference type="AlphaFoldDB" id="A0A914XYB6"/>
<organism evidence="2 3">
    <name type="scientific">Panagrolaimus superbus</name>
    <dbReference type="NCBI Taxonomy" id="310955"/>
    <lineage>
        <taxon>Eukaryota</taxon>
        <taxon>Metazoa</taxon>
        <taxon>Ecdysozoa</taxon>
        <taxon>Nematoda</taxon>
        <taxon>Chromadorea</taxon>
        <taxon>Rhabditida</taxon>
        <taxon>Tylenchina</taxon>
        <taxon>Panagrolaimomorpha</taxon>
        <taxon>Panagrolaimoidea</taxon>
        <taxon>Panagrolaimidae</taxon>
        <taxon>Panagrolaimus</taxon>
    </lineage>
</organism>
<dbReference type="InterPro" id="IPR011333">
    <property type="entry name" value="SKP1/BTB/POZ_sf"/>
</dbReference>
<dbReference type="CDD" id="cd18186">
    <property type="entry name" value="BTB_POZ_ZBTB_KLHL-like"/>
    <property type="match status" value="1"/>
</dbReference>
<dbReference type="WBParaSite" id="PSU_v2.g12946.t1">
    <property type="protein sequence ID" value="PSU_v2.g12946.t1"/>
    <property type="gene ID" value="PSU_v2.g12946"/>
</dbReference>
<proteinExistence type="predicted"/>